<dbReference type="Pfam" id="PF07059">
    <property type="entry name" value="EDR2_C"/>
    <property type="match status" value="1"/>
</dbReference>
<evidence type="ECO:0000259" key="1">
    <source>
        <dbReference type="Pfam" id="PF07059"/>
    </source>
</evidence>
<sequence>MEQENAIDVDIGSSAIANAVLKLALGYETAVTVDMGFVVEAQAEELPERLFGAVRVCQMEMSATTVVDRVDREITGFGV</sequence>
<dbReference type="PANTHER" id="PTHR12136:SF91">
    <property type="entry name" value="PROTEIN ENHANCED DISEASE RESISTANCE 2-LIKE"/>
    <property type="match status" value="1"/>
</dbReference>
<keyword evidence="3" id="KW-1185">Reference proteome</keyword>
<name>A0A6A4MDR4_9ERIC</name>
<accession>A0A6A4MDR4</accession>
<dbReference type="PANTHER" id="PTHR12136">
    <property type="entry name" value="ENHANCED DISEASE RESISTANCE-RELATED"/>
    <property type="match status" value="1"/>
</dbReference>
<dbReference type="InterPro" id="IPR009769">
    <property type="entry name" value="EDR2_C"/>
</dbReference>
<evidence type="ECO:0000313" key="3">
    <source>
        <dbReference type="Proteomes" id="UP000428333"/>
    </source>
</evidence>
<gene>
    <name evidence="2" type="ORF">C3L33_02000</name>
</gene>
<proteinExistence type="predicted"/>
<dbReference type="EMBL" id="QEFC01000104">
    <property type="protein sequence ID" value="KAE9466131.1"/>
    <property type="molecule type" value="Genomic_DNA"/>
</dbReference>
<comment type="caution">
    <text evidence="2">The sequence shown here is derived from an EMBL/GenBank/DDBJ whole genome shotgun (WGS) entry which is preliminary data.</text>
</comment>
<dbReference type="Proteomes" id="UP000428333">
    <property type="component" value="Linkage Group LG01"/>
</dbReference>
<dbReference type="OrthoDB" id="1736930at2759"/>
<feature type="non-terminal residue" evidence="2">
    <location>
        <position position="1"/>
    </location>
</feature>
<reference evidence="2 3" key="1">
    <citation type="journal article" date="2019" name="Genome Biol. Evol.">
        <title>The Rhododendron genome and chromosomal organization provide insight into shared whole-genome duplications across the heath family (Ericaceae).</title>
        <authorList>
            <person name="Soza V.L."/>
            <person name="Lindsley D."/>
            <person name="Waalkes A."/>
            <person name="Ramage E."/>
            <person name="Patwardhan R.P."/>
            <person name="Burton J.N."/>
            <person name="Adey A."/>
            <person name="Kumar A."/>
            <person name="Qiu R."/>
            <person name="Shendure J."/>
            <person name="Hall B."/>
        </authorList>
    </citation>
    <scope>NUCLEOTIDE SEQUENCE [LARGE SCALE GENOMIC DNA]</scope>
    <source>
        <strain evidence="2">RSF 1966-606</strain>
    </source>
</reference>
<dbReference type="InterPro" id="IPR045096">
    <property type="entry name" value="EDR2-like"/>
</dbReference>
<dbReference type="AlphaFoldDB" id="A0A6A4MDR4"/>
<evidence type="ECO:0000313" key="2">
    <source>
        <dbReference type="EMBL" id="KAE9466131.1"/>
    </source>
</evidence>
<protein>
    <recommendedName>
        <fullName evidence="1">Protein ENHANCED DISEASE RESISTANCE 2 C-terminal domain-containing protein</fullName>
    </recommendedName>
</protein>
<organism evidence="2 3">
    <name type="scientific">Rhododendron williamsianum</name>
    <dbReference type="NCBI Taxonomy" id="262921"/>
    <lineage>
        <taxon>Eukaryota</taxon>
        <taxon>Viridiplantae</taxon>
        <taxon>Streptophyta</taxon>
        <taxon>Embryophyta</taxon>
        <taxon>Tracheophyta</taxon>
        <taxon>Spermatophyta</taxon>
        <taxon>Magnoliopsida</taxon>
        <taxon>eudicotyledons</taxon>
        <taxon>Gunneridae</taxon>
        <taxon>Pentapetalae</taxon>
        <taxon>asterids</taxon>
        <taxon>Ericales</taxon>
        <taxon>Ericaceae</taxon>
        <taxon>Ericoideae</taxon>
        <taxon>Rhodoreae</taxon>
        <taxon>Rhododendron</taxon>
    </lineage>
</organism>
<feature type="domain" description="Protein ENHANCED DISEASE RESISTANCE 2 C-terminal" evidence="1">
    <location>
        <begin position="7"/>
        <end position="60"/>
    </location>
</feature>